<keyword evidence="2" id="KW-1185">Reference proteome</keyword>
<comment type="caution">
    <text evidence="1">The sequence shown here is derived from an EMBL/GenBank/DDBJ whole genome shotgun (WGS) entry which is preliminary data.</text>
</comment>
<evidence type="ECO:0000313" key="1">
    <source>
        <dbReference type="EMBL" id="MFC7276218.1"/>
    </source>
</evidence>
<accession>A0ABW2HSS7</accession>
<sequence length="520" mass="55311">MTVRGHQLAIDWSQQGTFANALEDASSYALAGDIEVSWGRDVSGENTLKSTAGQLLFSLNNEGQLFSPENSSSPIAGKILPNRPVRYQVTNGGVTYTLLSGQLDDFDVSGDPVGVFSGTALDGWGQPGSATLSTPLYRGIRTGDAIGYVLDEIGWTGGRDIDPGATYMPWWWEEGTDADTAITKLVHSEGPPAIAYVEGGTFVFKDRHHRIFDARSTTSQGTYTHTIPAGAVAGDFKIEAGSFVYDHGAKRIANSATFSVDLRAPQKIAEVWTQDDLLTVAAGDTLRLIVQTTGPFLGAVVPSVESGDIQLQSGAVSSVTLSRTSGQSAILSITCSGASVITRVAVRASPVSVVRTVQVSAQDTGSIGHFGIQQWPDDAAPTWANQYDAQAIATKIVAVYANYRPTITFSVVGLDATYLAEILASRISDRITVRNDARGINADFMIERLKHRITSLGVVHRLEITCQAAEPTQPANLFTFGVAGKGFNQGLFGVEGIDNASNVFRFDVAGQGFDQGSFAN</sequence>
<protein>
    <submittedName>
        <fullName evidence="1">Uncharacterized protein</fullName>
    </submittedName>
</protein>
<gene>
    <name evidence="1" type="ORF">ACFQS1_19675</name>
</gene>
<evidence type="ECO:0000313" key="2">
    <source>
        <dbReference type="Proteomes" id="UP001596548"/>
    </source>
</evidence>
<organism evidence="1 2">
    <name type="scientific">Paractinoplanes rhizophilus</name>
    <dbReference type="NCBI Taxonomy" id="1416877"/>
    <lineage>
        <taxon>Bacteria</taxon>
        <taxon>Bacillati</taxon>
        <taxon>Actinomycetota</taxon>
        <taxon>Actinomycetes</taxon>
        <taxon>Micromonosporales</taxon>
        <taxon>Micromonosporaceae</taxon>
        <taxon>Paractinoplanes</taxon>
    </lineage>
</organism>
<name>A0ABW2HSS7_9ACTN</name>
<dbReference type="Proteomes" id="UP001596548">
    <property type="component" value="Unassembled WGS sequence"/>
</dbReference>
<reference evidence="2" key="1">
    <citation type="journal article" date="2019" name="Int. J. Syst. Evol. Microbiol.">
        <title>The Global Catalogue of Microorganisms (GCM) 10K type strain sequencing project: providing services to taxonomists for standard genome sequencing and annotation.</title>
        <authorList>
            <consortium name="The Broad Institute Genomics Platform"/>
            <consortium name="The Broad Institute Genome Sequencing Center for Infectious Disease"/>
            <person name="Wu L."/>
            <person name="Ma J."/>
        </authorList>
    </citation>
    <scope>NUCLEOTIDE SEQUENCE [LARGE SCALE GENOMIC DNA]</scope>
    <source>
        <strain evidence="2">XZYJT-10</strain>
    </source>
</reference>
<dbReference type="RefSeq" id="WP_378970239.1">
    <property type="nucleotide sequence ID" value="NZ_JBHTBJ010000013.1"/>
</dbReference>
<dbReference type="EMBL" id="JBHTBJ010000013">
    <property type="protein sequence ID" value="MFC7276218.1"/>
    <property type="molecule type" value="Genomic_DNA"/>
</dbReference>
<proteinExistence type="predicted"/>